<name>A0A9Q1QR23_9CARY</name>
<dbReference type="AlphaFoldDB" id="A0A9Q1QR23"/>
<comment type="caution">
    <text evidence="1">The sequence shown here is derived from an EMBL/GenBank/DDBJ whole genome shotgun (WGS) entry which is preliminary data.</text>
</comment>
<sequence>MTGTPVNFAHYILKTMSKAGSILRPTPLPCVNLFTLRFNHFSVCLTYEIKETKPVPIITLASLKNIQFFQTESGDWKFIEDMTQEELVCVSKKFGQYVKPHLSSPQSIPPSSFLDHVLNLNEVSMIFRRRLTNWSIFWFSTLIVNTKTLELIYLLMTGTPVNFAHYILRTMSKVRSILRPAPLPCVNLFTLGFNHFSVCLTHEIKETKLVPIITLASLKNIQFFQTESGDWKFVEDMTQEELVCVSKKFGQYVKPHLTSPQSIPPSSLLDHILNLNEVSMIFRR</sequence>
<dbReference type="EMBL" id="JAKOGI010000023">
    <property type="protein sequence ID" value="KAJ8449205.1"/>
    <property type="molecule type" value="Genomic_DNA"/>
</dbReference>
<accession>A0A9Q1QR23</accession>
<organism evidence="1 2">
    <name type="scientific">Carnegiea gigantea</name>
    <dbReference type="NCBI Taxonomy" id="171969"/>
    <lineage>
        <taxon>Eukaryota</taxon>
        <taxon>Viridiplantae</taxon>
        <taxon>Streptophyta</taxon>
        <taxon>Embryophyta</taxon>
        <taxon>Tracheophyta</taxon>
        <taxon>Spermatophyta</taxon>
        <taxon>Magnoliopsida</taxon>
        <taxon>eudicotyledons</taxon>
        <taxon>Gunneridae</taxon>
        <taxon>Pentapetalae</taxon>
        <taxon>Caryophyllales</taxon>
        <taxon>Cactineae</taxon>
        <taxon>Cactaceae</taxon>
        <taxon>Cactoideae</taxon>
        <taxon>Echinocereeae</taxon>
        <taxon>Carnegiea</taxon>
    </lineage>
</organism>
<proteinExistence type="predicted"/>
<evidence type="ECO:0000313" key="2">
    <source>
        <dbReference type="Proteomes" id="UP001153076"/>
    </source>
</evidence>
<evidence type="ECO:0000313" key="1">
    <source>
        <dbReference type="EMBL" id="KAJ8449205.1"/>
    </source>
</evidence>
<protein>
    <submittedName>
        <fullName evidence="1">Uncharacterized protein</fullName>
    </submittedName>
</protein>
<dbReference type="Proteomes" id="UP001153076">
    <property type="component" value="Unassembled WGS sequence"/>
</dbReference>
<gene>
    <name evidence="1" type="ORF">Cgig2_021669</name>
</gene>
<keyword evidence="2" id="KW-1185">Reference proteome</keyword>
<reference evidence="1" key="1">
    <citation type="submission" date="2022-04" db="EMBL/GenBank/DDBJ databases">
        <title>Carnegiea gigantea Genome sequencing and assembly v2.</title>
        <authorList>
            <person name="Copetti D."/>
            <person name="Sanderson M.J."/>
            <person name="Burquez A."/>
            <person name="Wojciechowski M.F."/>
        </authorList>
    </citation>
    <scope>NUCLEOTIDE SEQUENCE</scope>
    <source>
        <strain evidence="1">SGP5-SGP5p</strain>
        <tissue evidence="1">Aerial part</tissue>
    </source>
</reference>